<dbReference type="STRING" id="623281.SAMN05421747_11016"/>
<accession>A0A1I1ITI7</accession>
<dbReference type="AlphaFoldDB" id="A0A1I1ITI7"/>
<organism evidence="2 3">
    <name type="scientific">Parapedobacter composti</name>
    <dbReference type="NCBI Taxonomy" id="623281"/>
    <lineage>
        <taxon>Bacteria</taxon>
        <taxon>Pseudomonadati</taxon>
        <taxon>Bacteroidota</taxon>
        <taxon>Sphingobacteriia</taxon>
        <taxon>Sphingobacteriales</taxon>
        <taxon>Sphingobacteriaceae</taxon>
        <taxon>Parapedobacter</taxon>
    </lineage>
</organism>
<gene>
    <name evidence="2" type="ORF">SAMN05421747_11016</name>
</gene>
<evidence type="ECO:0000313" key="3">
    <source>
        <dbReference type="Proteomes" id="UP000199577"/>
    </source>
</evidence>
<dbReference type="OrthoDB" id="329806at2"/>
<dbReference type="Gene3D" id="3.40.50.720">
    <property type="entry name" value="NAD(P)-binding Rossmann-like Domain"/>
    <property type="match status" value="1"/>
</dbReference>
<dbReference type="InterPro" id="IPR036291">
    <property type="entry name" value="NAD(P)-bd_dom_sf"/>
</dbReference>
<protein>
    <submittedName>
        <fullName evidence="2">Nucleoside-diphosphate-sugar epimerase</fullName>
    </submittedName>
</protein>
<proteinExistence type="predicted"/>
<keyword evidence="3" id="KW-1185">Reference proteome</keyword>
<evidence type="ECO:0000259" key="1">
    <source>
        <dbReference type="Pfam" id="PF01370"/>
    </source>
</evidence>
<dbReference type="PANTHER" id="PTHR43245">
    <property type="entry name" value="BIFUNCTIONAL POLYMYXIN RESISTANCE PROTEIN ARNA"/>
    <property type="match status" value="1"/>
</dbReference>
<reference evidence="3" key="1">
    <citation type="submission" date="2016-10" db="EMBL/GenBank/DDBJ databases">
        <authorList>
            <person name="Varghese N."/>
            <person name="Submissions S."/>
        </authorList>
    </citation>
    <scope>NUCLEOTIDE SEQUENCE [LARGE SCALE GENOMIC DNA]</scope>
    <source>
        <strain evidence="3">DSM 22900</strain>
    </source>
</reference>
<sequence>MKILLTGSSGFVGQNLQPFLTEKGFDVLPISLRGDWQAQLPPHYDAIIHLAGKAHDTKNTSAAQEYFAVNTELTKQLFDRFLQSEARDFIYFSSVKAAADTVVGVLDESVKPNPQTPYGQSKWAAEQYLNSLPLPTGKRLFILRPCMIHGPGNKGNLNLLYQVVSKGIPYPLAAFDNRRSFLSIANLQFVIKWLLKNPDIPGGTYNLADDEALSTNELIKLIGEARGSNAALWRIPPGLIKGAAILGDALRLPLNSERLKKLTESYVVNNVKIKAALKIDNMPVSAREGLLTTIRNF</sequence>
<dbReference type="InterPro" id="IPR001509">
    <property type="entry name" value="Epimerase_deHydtase"/>
</dbReference>
<dbReference type="RefSeq" id="WP_090973743.1">
    <property type="nucleotide sequence ID" value="NZ_FOLL01000010.1"/>
</dbReference>
<dbReference type="Pfam" id="PF01370">
    <property type="entry name" value="Epimerase"/>
    <property type="match status" value="1"/>
</dbReference>
<evidence type="ECO:0000313" key="2">
    <source>
        <dbReference type="EMBL" id="SFC39042.1"/>
    </source>
</evidence>
<feature type="domain" description="NAD-dependent epimerase/dehydratase" evidence="1">
    <location>
        <begin position="3"/>
        <end position="208"/>
    </location>
</feature>
<dbReference type="Proteomes" id="UP000199577">
    <property type="component" value="Unassembled WGS sequence"/>
</dbReference>
<dbReference type="InterPro" id="IPR050177">
    <property type="entry name" value="Lipid_A_modif_metabolic_enz"/>
</dbReference>
<name>A0A1I1ITI7_9SPHI</name>
<dbReference type="EMBL" id="FOLL01000010">
    <property type="protein sequence ID" value="SFC39042.1"/>
    <property type="molecule type" value="Genomic_DNA"/>
</dbReference>
<dbReference type="PANTHER" id="PTHR43245:SF58">
    <property type="entry name" value="BLL5923 PROTEIN"/>
    <property type="match status" value="1"/>
</dbReference>
<dbReference type="SUPFAM" id="SSF51735">
    <property type="entry name" value="NAD(P)-binding Rossmann-fold domains"/>
    <property type="match status" value="1"/>
</dbReference>